<dbReference type="PRINTS" id="PR00051">
    <property type="entry name" value="DNAA"/>
</dbReference>
<dbReference type="Proteomes" id="UP000069241">
    <property type="component" value="Chromosome"/>
</dbReference>
<dbReference type="GO" id="GO:0008289">
    <property type="term" value="F:lipid binding"/>
    <property type="evidence" value="ECO:0007669"/>
    <property type="project" value="UniProtKB-KW"/>
</dbReference>
<dbReference type="PANTHER" id="PTHR30050">
    <property type="entry name" value="CHROMOSOMAL REPLICATION INITIATOR PROTEIN DNAA"/>
    <property type="match status" value="1"/>
</dbReference>
<dbReference type="GO" id="GO:0006275">
    <property type="term" value="P:regulation of DNA replication"/>
    <property type="evidence" value="ECO:0007669"/>
    <property type="project" value="InterPro"/>
</dbReference>
<sequence>MLKNELRHILNQDGTQEAEAWFECLTLRQEDDTLRVVFPHTYFAAWFSRHKRNVFEEALSRHFTDKSLPRVVYEHCGPSPQVSAPQASSGREGSEGEPQAGPDDARNAEDNFASFISNAKNAFPLAAAKEIAESDVGEAYNPFLLCGRSGTGKTHLLRALAKSFARRGSGKTASRRIICQNAARFCAEDTPWARRPELFWQQCDALLLDDLQDLAGQAAWQQKLIACMDACPPVPRQNADVPTPVGMEYGLSDGPRQMIFAHAGPAQALKDLDERLRSRLESGLVVELLEPDLDVRLRYLQALCKERRLNLGRDQLLYLAQRCAQFRLLQGLLLKVAAFAAVHGRNLTPADLENIVRTGGADRPPGCREILGEVARGLNLRPEDILGGKRRPDLVLARQVAMYLCRQKLGLSYPELGRAFGGKDHSTVIHAIKKIKKLLVSDKDVQRLVTQLETTAL</sequence>
<keyword evidence="3 7" id="KW-0547">Nucleotide-binding</keyword>
<dbReference type="STRING" id="44742.AXF13_13625"/>
<keyword evidence="5" id="KW-0446">Lipid-binding</keyword>
<dbReference type="InterPro" id="IPR038454">
    <property type="entry name" value="DnaA_N_sf"/>
</dbReference>
<evidence type="ECO:0000256" key="6">
    <source>
        <dbReference type="ARBA" id="ARBA00023125"/>
    </source>
</evidence>
<dbReference type="GO" id="GO:0005886">
    <property type="term" value="C:plasma membrane"/>
    <property type="evidence" value="ECO:0007669"/>
    <property type="project" value="TreeGrafter"/>
</dbReference>
<reference evidence="13" key="1">
    <citation type="submission" date="2016-02" db="EMBL/GenBank/DDBJ databases">
        <authorList>
            <person name="Holder M.E."/>
            <person name="Ajami N.J."/>
            <person name="Petrosino J.F."/>
        </authorList>
    </citation>
    <scope>NUCLEOTIDE SEQUENCE [LARGE SCALE GENOMIC DNA]</scope>
    <source>
        <strain evidence="13">CCUG 45958</strain>
    </source>
</reference>
<evidence type="ECO:0000313" key="12">
    <source>
        <dbReference type="EMBL" id="AMD91077.1"/>
    </source>
</evidence>
<dbReference type="InterPro" id="IPR013317">
    <property type="entry name" value="DnaA_dom"/>
</dbReference>
<dbReference type="SMART" id="SM00760">
    <property type="entry name" value="Bac_DnaA_C"/>
    <property type="match status" value="1"/>
</dbReference>
<dbReference type="CDD" id="cd06571">
    <property type="entry name" value="Bac_DnaA_C"/>
    <property type="match status" value="1"/>
</dbReference>
<organism evidence="12 13">
    <name type="scientific">Desulfovibrio fairfieldensis</name>
    <dbReference type="NCBI Taxonomy" id="44742"/>
    <lineage>
        <taxon>Bacteria</taxon>
        <taxon>Pseudomonadati</taxon>
        <taxon>Thermodesulfobacteriota</taxon>
        <taxon>Desulfovibrionia</taxon>
        <taxon>Desulfovibrionales</taxon>
        <taxon>Desulfovibrionaceae</taxon>
        <taxon>Desulfovibrio</taxon>
    </lineage>
</organism>
<name>A0A0X8JM07_9BACT</name>
<dbReference type="SUPFAM" id="SSF52540">
    <property type="entry name" value="P-loop containing nucleoside triphosphate hydrolases"/>
    <property type="match status" value="1"/>
</dbReference>
<evidence type="ECO:0000256" key="8">
    <source>
        <dbReference type="RuleBase" id="RU004227"/>
    </source>
</evidence>
<feature type="region of interest" description="Disordered" evidence="9">
    <location>
        <begin position="75"/>
        <end position="108"/>
    </location>
</feature>
<dbReference type="Gene3D" id="3.40.50.300">
    <property type="entry name" value="P-loop containing nucleotide triphosphate hydrolases"/>
    <property type="match status" value="1"/>
</dbReference>
<dbReference type="Pfam" id="PF08299">
    <property type="entry name" value="Bac_DnaA_C"/>
    <property type="match status" value="1"/>
</dbReference>
<feature type="compositionally biased region" description="Low complexity" evidence="9">
    <location>
        <begin position="78"/>
        <end position="89"/>
    </location>
</feature>
<evidence type="ECO:0000256" key="9">
    <source>
        <dbReference type="SAM" id="MobiDB-lite"/>
    </source>
</evidence>
<evidence type="ECO:0000256" key="4">
    <source>
        <dbReference type="ARBA" id="ARBA00022840"/>
    </source>
</evidence>
<dbReference type="InterPro" id="IPR013159">
    <property type="entry name" value="DnaA_C"/>
</dbReference>
<dbReference type="Gene3D" id="3.30.300.180">
    <property type="match status" value="1"/>
</dbReference>
<feature type="domain" description="Chromosomal replication initiator DnaA C-terminal" evidence="11">
    <location>
        <begin position="366"/>
        <end position="435"/>
    </location>
</feature>
<evidence type="ECO:0000256" key="5">
    <source>
        <dbReference type="ARBA" id="ARBA00023121"/>
    </source>
</evidence>
<dbReference type="InterPro" id="IPR010921">
    <property type="entry name" value="Trp_repressor/repl_initiator"/>
</dbReference>
<evidence type="ECO:0000256" key="1">
    <source>
        <dbReference type="ARBA" id="ARBA00022490"/>
    </source>
</evidence>
<keyword evidence="1" id="KW-0963">Cytoplasm</keyword>
<comment type="function">
    <text evidence="7">Plays an essential role in the initiation and regulation of chromosomal replication. ATP-DnaA binds to the origin of replication (oriC) to initiate formation of the DNA replication initiation complex once per cell cycle. Binds the DnaA box (a 9 base pair repeat at the origin) and separates the double-stranded (ds)DNA. Forms a right-handed helical filament on oriC DNA; dsDNA binds to the exterior of the filament while single-stranded (ss)DNA is stabiized in the filament's interior. The ATP-DnaA-oriC complex binds and stabilizes one strand of the AT-rich DNA unwinding element (DUE), permitting loading of DNA polymerase. After initiation quickly degrades to an ADP-DnaA complex that is not apt for DNA replication. Binds acidic phospholipids.</text>
</comment>
<proteinExistence type="inferred from homology"/>
<dbReference type="InterPro" id="IPR003593">
    <property type="entry name" value="AAA+_ATPase"/>
</dbReference>
<dbReference type="GO" id="GO:0005524">
    <property type="term" value="F:ATP binding"/>
    <property type="evidence" value="ECO:0007669"/>
    <property type="project" value="UniProtKB-KW"/>
</dbReference>
<dbReference type="SUPFAM" id="SSF48295">
    <property type="entry name" value="TrpR-like"/>
    <property type="match status" value="1"/>
</dbReference>
<dbReference type="KEGG" id="dfi:AXF13_13625"/>
<comment type="similarity">
    <text evidence="8">Belongs to the DnaA family.</text>
</comment>
<dbReference type="AlphaFoldDB" id="A0A0X8JM07"/>
<dbReference type="GO" id="GO:0003688">
    <property type="term" value="F:DNA replication origin binding"/>
    <property type="evidence" value="ECO:0007669"/>
    <property type="project" value="InterPro"/>
</dbReference>
<dbReference type="SMART" id="SM00382">
    <property type="entry name" value="AAA"/>
    <property type="match status" value="1"/>
</dbReference>
<keyword evidence="13" id="KW-1185">Reference proteome</keyword>
<dbReference type="GO" id="GO:0006270">
    <property type="term" value="P:DNA replication initiation"/>
    <property type="evidence" value="ECO:0007669"/>
    <property type="project" value="InterPro"/>
</dbReference>
<feature type="domain" description="AAA+ ATPase" evidence="10">
    <location>
        <begin position="139"/>
        <end position="292"/>
    </location>
</feature>
<gene>
    <name evidence="12" type="ORF">AXF13_13625</name>
</gene>
<dbReference type="EMBL" id="CP014229">
    <property type="protein sequence ID" value="AMD91077.1"/>
    <property type="molecule type" value="Genomic_DNA"/>
</dbReference>
<dbReference type="Gene3D" id="1.10.1750.10">
    <property type="match status" value="1"/>
</dbReference>
<keyword evidence="2 7" id="KW-0235">DNA replication</keyword>
<dbReference type="PANTHER" id="PTHR30050:SF2">
    <property type="entry name" value="CHROMOSOMAL REPLICATION INITIATOR PROTEIN DNAA"/>
    <property type="match status" value="1"/>
</dbReference>
<keyword evidence="4 7" id="KW-0067">ATP-binding</keyword>
<evidence type="ECO:0000313" key="13">
    <source>
        <dbReference type="Proteomes" id="UP000069241"/>
    </source>
</evidence>
<keyword evidence="6 7" id="KW-0238">DNA-binding</keyword>
<dbReference type="RefSeq" id="WP_062254054.1">
    <property type="nucleotide sequence ID" value="NZ_CP014229.1"/>
</dbReference>
<dbReference type="InterPro" id="IPR020591">
    <property type="entry name" value="Chromosome_initiator_DnaA-like"/>
</dbReference>
<dbReference type="PROSITE" id="PS01008">
    <property type="entry name" value="DNAA"/>
    <property type="match status" value="1"/>
</dbReference>
<dbReference type="InterPro" id="IPR027417">
    <property type="entry name" value="P-loop_NTPase"/>
</dbReference>
<dbReference type="Pfam" id="PF00308">
    <property type="entry name" value="Bac_DnaA"/>
    <property type="match status" value="1"/>
</dbReference>
<evidence type="ECO:0000259" key="10">
    <source>
        <dbReference type="SMART" id="SM00382"/>
    </source>
</evidence>
<evidence type="ECO:0000256" key="3">
    <source>
        <dbReference type="ARBA" id="ARBA00022741"/>
    </source>
</evidence>
<accession>A0A0X8JM07</accession>
<dbReference type="InterPro" id="IPR018312">
    <property type="entry name" value="Chromosome_initiator_DnaA_CS"/>
</dbReference>
<protein>
    <recommendedName>
        <fullName evidence="7">Chromosomal replication initiator protein DnaA</fullName>
    </recommendedName>
</protein>
<evidence type="ECO:0000256" key="2">
    <source>
        <dbReference type="ARBA" id="ARBA00022705"/>
    </source>
</evidence>
<evidence type="ECO:0000256" key="7">
    <source>
        <dbReference type="RuleBase" id="RU000577"/>
    </source>
</evidence>
<evidence type="ECO:0000259" key="11">
    <source>
        <dbReference type="SMART" id="SM00760"/>
    </source>
</evidence>